<reference evidence="3 4" key="2">
    <citation type="submission" date="2020-04" db="EMBL/GenBank/DDBJ databases">
        <authorList>
            <person name="Fomenkov A."/>
            <person name="Anton B.P."/>
            <person name="Roberts R.J."/>
        </authorList>
    </citation>
    <scope>NUCLEOTIDE SEQUENCE [LARGE SCALE GENOMIC DNA]</scope>
    <source>
        <strain evidence="3 4">S2</strain>
    </source>
</reference>
<dbReference type="Pfam" id="PF00534">
    <property type="entry name" value="Glycos_transf_1"/>
    <property type="match status" value="1"/>
</dbReference>
<dbReference type="PANTHER" id="PTHR45947">
    <property type="entry name" value="SULFOQUINOVOSYL TRANSFERASE SQD2"/>
    <property type="match status" value="1"/>
</dbReference>
<dbReference type="PANTHER" id="PTHR45947:SF3">
    <property type="entry name" value="SULFOQUINOVOSYL TRANSFERASE SQD2"/>
    <property type="match status" value="1"/>
</dbReference>
<dbReference type="InterPro" id="IPR001296">
    <property type="entry name" value="Glyco_trans_1"/>
</dbReference>
<dbReference type="EMBL" id="CP051128">
    <property type="protein sequence ID" value="QIZ06365.1"/>
    <property type="molecule type" value="Genomic_DNA"/>
</dbReference>
<dbReference type="CDD" id="cd03801">
    <property type="entry name" value="GT4_PimA-like"/>
    <property type="match status" value="1"/>
</dbReference>
<feature type="domain" description="Glycosyltransferase subfamily 4-like N-terminal" evidence="2">
    <location>
        <begin position="14"/>
        <end position="207"/>
    </location>
</feature>
<dbReference type="Gene3D" id="3.40.50.2000">
    <property type="entry name" value="Glycogen Phosphorylase B"/>
    <property type="match status" value="2"/>
</dbReference>
<evidence type="ECO:0000313" key="3">
    <source>
        <dbReference type="EMBL" id="QIZ06365.1"/>
    </source>
</evidence>
<dbReference type="InterPro" id="IPR050194">
    <property type="entry name" value="Glycosyltransferase_grp1"/>
</dbReference>
<evidence type="ECO:0000313" key="4">
    <source>
        <dbReference type="Proteomes" id="UP000501868"/>
    </source>
</evidence>
<evidence type="ECO:0000259" key="1">
    <source>
        <dbReference type="Pfam" id="PF00534"/>
    </source>
</evidence>
<dbReference type="SUPFAM" id="SSF53756">
    <property type="entry name" value="UDP-Glycosyltransferase/glycogen phosphorylase"/>
    <property type="match status" value="1"/>
</dbReference>
<sequence>MKILLATYWPIPHVGGVWSYMVQLRKKLESLGHEVDMLGYDEDNISVYIVNENRKVDSDKLLPLLNAKLNEKTYPAIYANDLVKYTEFHRYVYELSAAYLGLEKYDVIHTHDVISTASIDRVRPEKSTLVATLHGSVAHEIRHQLNTIHNSNTSFMARVYYDELERLGASSAEVTIVANEWLKNILTNEFQVPNEQIKVLHYGFDTENFIKRSKKKSSIIRPKDKKVIIYSGRLVELKGVDHLISALSELKKIRNDWVCWIVGNGDKQADLKVQSKNLGLEDDILFFGKRDDIPSLLAKSDIFVLPSLLENQPLSVIEAQIAGKAIIVNDVGGLPEIVEDGVTGLITPAGDIKILCKKINLLLEDEKYRNRLGANAKKWGMTHWSLDKGVKHLIEIYNSAISKRGKDESNGASDPSN</sequence>
<feature type="domain" description="Glycosyl transferase family 1" evidence="1">
    <location>
        <begin position="214"/>
        <end position="379"/>
    </location>
</feature>
<evidence type="ECO:0000259" key="2">
    <source>
        <dbReference type="Pfam" id="PF13439"/>
    </source>
</evidence>
<accession>A0A6H1NYR3</accession>
<dbReference type="InterPro" id="IPR028098">
    <property type="entry name" value="Glyco_trans_4-like_N"/>
</dbReference>
<organism evidence="3 4">
    <name type="scientific">Priestia megaterium</name>
    <name type="common">Bacillus megaterium</name>
    <dbReference type="NCBI Taxonomy" id="1404"/>
    <lineage>
        <taxon>Bacteria</taxon>
        <taxon>Bacillati</taxon>
        <taxon>Bacillota</taxon>
        <taxon>Bacilli</taxon>
        <taxon>Bacillales</taxon>
        <taxon>Bacillaceae</taxon>
        <taxon>Priestia</taxon>
    </lineage>
</organism>
<dbReference type="Pfam" id="PF13439">
    <property type="entry name" value="Glyco_transf_4"/>
    <property type="match status" value="1"/>
</dbReference>
<protein>
    <submittedName>
        <fullName evidence="3">Glycosyltransferase family 4 protein</fullName>
    </submittedName>
</protein>
<dbReference type="GO" id="GO:0016757">
    <property type="term" value="F:glycosyltransferase activity"/>
    <property type="evidence" value="ECO:0007669"/>
    <property type="project" value="InterPro"/>
</dbReference>
<name>A0A6H1NYR3_PRIMG</name>
<gene>
    <name evidence="3" type="ORF">HFZ78_06310</name>
</gene>
<dbReference type="Proteomes" id="UP000501868">
    <property type="component" value="Chromosome"/>
</dbReference>
<reference evidence="3 4" key="1">
    <citation type="submission" date="2020-04" db="EMBL/GenBank/DDBJ databases">
        <title>Genome-Wide Identification of 5-Methylcytosine Sites in Bacterial Genomes By High-Throughput Sequencing of MspJI Restriction Fragments.</title>
        <authorList>
            <person name="Wu V."/>
        </authorList>
    </citation>
    <scope>NUCLEOTIDE SEQUENCE [LARGE SCALE GENOMIC DNA]</scope>
    <source>
        <strain evidence="3 4">S2</strain>
    </source>
</reference>
<proteinExistence type="predicted"/>
<dbReference type="AlphaFoldDB" id="A0A6H1NYR3"/>
<keyword evidence="3" id="KW-0808">Transferase</keyword>